<evidence type="ECO:0000313" key="2">
    <source>
        <dbReference type="Proteomes" id="UP001165960"/>
    </source>
</evidence>
<dbReference type="Proteomes" id="UP001165960">
    <property type="component" value="Unassembled WGS sequence"/>
</dbReference>
<reference evidence="1" key="1">
    <citation type="submission" date="2022-04" db="EMBL/GenBank/DDBJ databases">
        <title>Genome of the entomopathogenic fungus Entomophthora muscae.</title>
        <authorList>
            <person name="Elya C."/>
            <person name="Lovett B.R."/>
            <person name="Lee E."/>
            <person name="Macias A.M."/>
            <person name="Hajek A.E."/>
            <person name="De Bivort B.L."/>
            <person name="Kasson M.T."/>
            <person name="De Fine Licht H.H."/>
            <person name="Stajich J.E."/>
        </authorList>
    </citation>
    <scope>NUCLEOTIDE SEQUENCE</scope>
    <source>
        <strain evidence="1">Berkeley</strain>
    </source>
</reference>
<protein>
    <submittedName>
        <fullName evidence="1">Uncharacterized protein</fullName>
    </submittedName>
</protein>
<gene>
    <name evidence="1" type="ORF">DSO57_1021735</name>
</gene>
<sequence>MDEITSQLKNQLSGSGLNPGPTDLKPIHPFDPANSPPLTEAHTQDHKNSIASLTSNSRTYAEDSTALIGLLANLLEEITDVNSAVQPGLGNGTEEIQLLFLGGNQQTAPSPGVIPLSENPQMCPFTFSARAQGLLTLNY</sequence>
<comment type="caution">
    <text evidence="1">The sequence shown here is derived from an EMBL/GenBank/DDBJ whole genome shotgun (WGS) entry which is preliminary data.</text>
</comment>
<accession>A0ACC2RI63</accession>
<name>A0ACC2RI63_9FUNG</name>
<keyword evidence="2" id="KW-1185">Reference proteome</keyword>
<proteinExistence type="predicted"/>
<dbReference type="EMBL" id="QTSX02007206">
    <property type="protein sequence ID" value="KAJ9049709.1"/>
    <property type="molecule type" value="Genomic_DNA"/>
</dbReference>
<organism evidence="1 2">
    <name type="scientific">Entomophthora muscae</name>
    <dbReference type="NCBI Taxonomy" id="34485"/>
    <lineage>
        <taxon>Eukaryota</taxon>
        <taxon>Fungi</taxon>
        <taxon>Fungi incertae sedis</taxon>
        <taxon>Zoopagomycota</taxon>
        <taxon>Entomophthoromycotina</taxon>
        <taxon>Entomophthoromycetes</taxon>
        <taxon>Entomophthorales</taxon>
        <taxon>Entomophthoraceae</taxon>
        <taxon>Entomophthora</taxon>
    </lineage>
</organism>
<evidence type="ECO:0000313" key="1">
    <source>
        <dbReference type="EMBL" id="KAJ9049709.1"/>
    </source>
</evidence>